<dbReference type="SUPFAM" id="SSF48371">
    <property type="entry name" value="ARM repeat"/>
    <property type="match status" value="1"/>
</dbReference>
<dbReference type="GO" id="GO:0031267">
    <property type="term" value="F:small GTPase binding"/>
    <property type="evidence" value="ECO:0007669"/>
    <property type="project" value="InterPro"/>
</dbReference>
<dbReference type="InterPro" id="IPR016024">
    <property type="entry name" value="ARM-type_fold"/>
</dbReference>
<dbReference type="Proteomes" id="UP001200513">
    <property type="component" value="Chromosome"/>
</dbReference>
<dbReference type="InterPro" id="IPR001494">
    <property type="entry name" value="Importin-beta_N"/>
</dbReference>
<organism evidence="2">
    <name type="scientific">Candidatus Heimdallarchaeum endolithica</name>
    <dbReference type="NCBI Taxonomy" id="2876572"/>
    <lineage>
        <taxon>Archaea</taxon>
        <taxon>Promethearchaeati</taxon>
        <taxon>Candidatus Heimdallarchaeota</taxon>
        <taxon>Candidatus Heimdallarchaeia (ex Rinke et al. 2021) (nom. nud.)</taxon>
        <taxon>Candidatus Heimdallarchaeales</taxon>
        <taxon>Candidatus Heimdallarchaeaceae</taxon>
        <taxon>Candidatus Heimdallarchaeum</taxon>
    </lineage>
</organism>
<evidence type="ECO:0000313" key="2">
    <source>
        <dbReference type="EMBL" id="UJG44911.1"/>
    </source>
</evidence>
<reference evidence="2" key="1">
    <citation type="journal article" date="2022" name="Nat. Microbiol.">
        <title>Unique mobile elements and scalable gene flow at the prokaryote-eukaryote boundary revealed by circularized Asgard archaea genomes.</title>
        <authorList>
            <person name="Wu F."/>
            <person name="Speth D.R."/>
            <person name="Philosof A."/>
            <person name="Cremiere A."/>
            <person name="Narayanan A."/>
            <person name="Barco R.A."/>
            <person name="Connon S.A."/>
            <person name="Amend J.P."/>
            <person name="Antoshechkin I.A."/>
            <person name="Orphan V.J."/>
        </authorList>
    </citation>
    <scope>NUCLEOTIDE SEQUENCE</scope>
    <source>
        <strain evidence="2">PR6</strain>
    </source>
</reference>
<name>A0A9Y1BTE8_9ARCH</name>
<dbReference type="EMBL" id="CP084167">
    <property type="protein sequence ID" value="UJG44911.1"/>
    <property type="molecule type" value="Genomic_DNA"/>
</dbReference>
<proteinExistence type="predicted"/>
<dbReference type="Pfam" id="PF03810">
    <property type="entry name" value="IBN_N"/>
    <property type="match status" value="1"/>
</dbReference>
<protein>
    <submittedName>
        <fullName evidence="2">HEAT repeat domain-containing protein</fullName>
    </submittedName>
</protein>
<dbReference type="AlphaFoldDB" id="A0A9Y1BTE8"/>
<evidence type="ECO:0000259" key="1">
    <source>
        <dbReference type="Pfam" id="PF03810"/>
    </source>
</evidence>
<accession>A0A9Y1BTE8</accession>
<gene>
    <name evidence="2" type="ORF">K9W46_06940</name>
</gene>
<sequence>MKIEPSRIKYKFRNGTDKEKIDQLIKWNTLCDPDIADFLLDILEKEKFYKIRVLAAIQLKNYDTKDNGEKLERIYYREKDESVKIAIIETLGDYENFNSKDFLVKEVRTGSSSIIKGTALRKIHEKKKLDNEQLEKFLLNIIANENNSFPKKLALSLVRIYATKESLPILWDLMIKEENDEEKQILESVISSLEKK</sequence>
<dbReference type="GO" id="GO:0006886">
    <property type="term" value="P:intracellular protein transport"/>
    <property type="evidence" value="ECO:0007669"/>
    <property type="project" value="InterPro"/>
</dbReference>
<feature type="domain" description="Importin N-terminal" evidence="1">
    <location>
        <begin position="23"/>
        <end position="92"/>
    </location>
</feature>